<evidence type="ECO:0000313" key="2">
    <source>
        <dbReference type="EMBL" id="GAA1687159.1"/>
    </source>
</evidence>
<protein>
    <recommendedName>
        <fullName evidence="4">DUF2982 domain-containing protein</fullName>
    </recommendedName>
</protein>
<reference evidence="3" key="1">
    <citation type="journal article" date="2019" name="Int. J. Syst. Evol. Microbiol.">
        <title>The Global Catalogue of Microorganisms (GCM) 10K type strain sequencing project: providing services to taxonomists for standard genome sequencing and annotation.</title>
        <authorList>
            <consortium name="The Broad Institute Genomics Platform"/>
            <consortium name="The Broad Institute Genome Sequencing Center for Infectious Disease"/>
            <person name="Wu L."/>
            <person name="Ma J."/>
        </authorList>
    </citation>
    <scope>NUCLEOTIDE SEQUENCE [LARGE SCALE GENOMIC DNA]</scope>
    <source>
        <strain evidence="3">JCM 16001</strain>
    </source>
</reference>
<keyword evidence="3" id="KW-1185">Reference proteome</keyword>
<dbReference type="RefSeq" id="WP_344489666.1">
    <property type="nucleotide sequence ID" value="NZ_BAAAQF010000017.1"/>
</dbReference>
<keyword evidence="1" id="KW-0472">Membrane</keyword>
<comment type="caution">
    <text evidence="2">The sequence shown here is derived from an EMBL/GenBank/DDBJ whole genome shotgun (WGS) entry which is preliminary data.</text>
</comment>
<sequence length="179" mass="19323">MSRTPAGAAVKDFLAPLGRLRPWPVVAAVAAAGAAWVVALMAGVDVAVWQLVLLALAAVLAYSVVAGMRADTEAAPELVVHTVNEPSWRPFTDVNRWEDRLIFAEAKPGRFATTNARQQLAELAAERLRLRRGLSLTGQPEECRAVLGEATYLFLTGHVPDCPSPRQLGEHLHAIEEIS</sequence>
<keyword evidence="1" id="KW-0812">Transmembrane</keyword>
<feature type="transmembrane region" description="Helical" evidence="1">
    <location>
        <begin position="47"/>
        <end position="65"/>
    </location>
</feature>
<proteinExistence type="predicted"/>
<evidence type="ECO:0000313" key="3">
    <source>
        <dbReference type="Proteomes" id="UP001499851"/>
    </source>
</evidence>
<feature type="transmembrane region" description="Helical" evidence="1">
    <location>
        <begin position="20"/>
        <end position="41"/>
    </location>
</feature>
<name>A0ABP4TFL0_9ACTN</name>
<evidence type="ECO:0008006" key="4">
    <source>
        <dbReference type="Google" id="ProtNLM"/>
    </source>
</evidence>
<organism evidence="2 3">
    <name type="scientific">Glycomyces endophyticus</name>
    <dbReference type="NCBI Taxonomy" id="480996"/>
    <lineage>
        <taxon>Bacteria</taxon>
        <taxon>Bacillati</taxon>
        <taxon>Actinomycetota</taxon>
        <taxon>Actinomycetes</taxon>
        <taxon>Glycomycetales</taxon>
        <taxon>Glycomycetaceae</taxon>
        <taxon>Glycomyces</taxon>
    </lineage>
</organism>
<keyword evidence="1" id="KW-1133">Transmembrane helix</keyword>
<evidence type="ECO:0000256" key="1">
    <source>
        <dbReference type="SAM" id="Phobius"/>
    </source>
</evidence>
<accession>A0ABP4TFL0</accession>
<dbReference type="EMBL" id="BAAAQF010000017">
    <property type="protein sequence ID" value="GAA1687159.1"/>
    <property type="molecule type" value="Genomic_DNA"/>
</dbReference>
<dbReference type="Proteomes" id="UP001499851">
    <property type="component" value="Unassembled WGS sequence"/>
</dbReference>
<gene>
    <name evidence="2" type="ORF">GCM10009830_38380</name>
</gene>